<accession>V9IKR2</accession>
<evidence type="ECO:0000313" key="1">
    <source>
        <dbReference type="EMBL" id="AEY61267.1"/>
    </source>
</evidence>
<proteinExistence type="evidence at transcript level"/>
<protein>
    <submittedName>
        <fullName evidence="1">Pericardin</fullName>
    </submittedName>
</protein>
<gene>
    <name evidence="1" type="ORF">ACCB11617</name>
</gene>
<name>V9IKR2_APICE</name>
<organism evidence="1">
    <name type="scientific">Apis cerana</name>
    <name type="common">Indian honeybee</name>
    <dbReference type="NCBI Taxonomy" id="7461"/>
    <lineage>
        <taxon>Eukaryota</taxon>
        <taxon>Metazoa</taxon>
        <taxon>Ecdysozoa</taxon>
        <taxon>Arthropoda</taxon>
        <taxon>Hexapoda</taxon>
        <taxon>Insecta</taxon>
        <taxon>Pterygota</taxon>
        <taxon>Neoptera</taxon>
        <taxon>Endopterygota</taxon>
        <taxon>Hymenoptera</taxon>
        <taxon>Apocrita</taxon>
        <taxon>Aculeata</taxon>
        <taxon>Apoidea</taxon>
        <taxon>Anthophila</taxon>
        <taxon>Apidae</taxon>
        <taxon>Apis</taxon>
    </lineage>
</organism>
<dbReference type="AlphaFoldDB" id="V9IKR2"/>
<sequence length="146" mass="15970">MVQHLEQVHILSRGTRLLEVGRMQMYPRIKNGPKTGFGCAGNYQRETGCAQGSSGAPPVKQALLPFPGIEGVQKENSPGYFGSPASGCSGSPHCKMQLILTLEQVSILVQAGRQYSVPQIHLQSVLTVPRLELRKRLVLRAITRHV</sequence>
<dbReference type="EMBL" id="JR050396">
    <property type="protein sequence ID" value="AEY61267.1"/>
    <property type="molecule type" value="mRNA"/>
</dbReference>
<reference evidence="1" key="1">
    <citation type="submission" date="2011-11" db="EMBL/GenBank/DDBJ databases">
        <title>Decoding the brain transcriptome of the Eastern honeybee (Apis cerana) based on pyrosequencing.</title>
        <authorList>
            <person name="Sun L."/>
            <person name="Zheng H."/>
            <person name="Wang Y."/>
            <person name="Xie X."/>
            <person name="Zhu Y."/>
            <person name="Gu W."/>
            <person name="Wang S."/>
        </authorList>
    </citation>
    <scope>NUCLEOTIDE SEQUENCE</scope>
    <source>
        <tissue evidence="1">Brain</tissue>
    </source>
</reference>